<accession>A0AAD4E0R8</accession>
<gene>
    <name evidence="1" type="ORF">F5891DRAFT_1048575</name>
</gene>
<name>A0AAD4E0R8_9AGAM</name>
<comment type="caution">
    <text evidence="1">The sequence shown here is derived from an EMBL/GenBank/DDBJ whole genome shotgun (WGS) entry which is preliminary data.</text>
</comment>
<sequence>VLAHHYLPFHVLFSNDFRHSSTPLTPMQIETLNSGNVQGAPSSLTVLVSSKLLQYRTERHYMLLHDRVRSSKCRCMARAPRRNLSQQLPPPPPHLLKVATLPHQLQQPHNHHLSHCGLGLFYFSAAHLPRTPMVINTRKAYVQSFFFISAPNPSNLFPCRETRATQRTRSY</sequence>
<dbReference type="EMBL" id="JABBWK010000046">
    <property type="protein sequence ID" value="KAG1897440.1"/>
    <property type="molecule type" value="Genomic_DNA"/>
</dbReference>
<protein>
    <submittedName>
        <fullName evidence="1">Uncharacterized protein</fullName>
    </submittedName>
</protein>
<reference evidence="1" key="1">
    <citation type="journal article" date="2020" name="New Phytol.">
        <title>Comparative genomics reveals dynamic genome evolution in host specialist ectomycorrhizal fungi.</title>
        <authorList>
            <person name="Lofgren L.A."/>
            <person name="Nguyen N.H."/>
            <person name="Vilgalys R."/>
            <person name="Ruytinx J."/>
            <person name="Liao H.L."/>
            <person name="Branco S."/>
            <person name="Kuo A."/>
            <person name="LaButti K."/>
            <person name="Lipzen A."/>
            <person name="Andreopoulos W."/>
            <person name="Pangilinan J."/>
            <person name="Riley R."/>
            <person name="Hundley H."/>
            <person name="Na H."/>
            <person name="Barry K."/>
            <person name="Grigoriev I.V."/>
            <person name="Stajich J.E."/>
            <person name="Kennedy P.G."/>
        </authorList>
    </citation>
    <scope>NUCLEOTIDE SEQUENCE</scope>
    <source>
        <strain evidence="1">FC203</strain>
    </source>
</reference>
<dbReference type="Proteomes" id="UP001195769">
    <property type="component" value="Unassembled WGS sequence"/>
</dbReference>
<dbReference type="GeneID" id="64656680"/>
<proteinExistence type="predicted"/>
<dbReference type="AlphaFoldDB" id="A0AAD4E0R8"/>
<organism evidence="1 2">
    <name type="scientific">Suillus fuscotomentosus</name>
    <dbReference type="NCBI Taxonomy" id="1912939"/>
    <lineage>
        <taxon>Eukaryota</taxon>
        <taxon>Fungi</taxon>
        <taxon>Dikarya</taxon>
        <taxon>Basidiomycota</taxon>
        <taxon>Agaricomycotina</taxon>
        <taxon>Agaricomycetes</taxon>
        <taxon>Agaricomycetidae</taxon>
        <taxon>Boletales</taxon>
        <taxon>Suillineae</taxon>
        <taxon>Suillaceae</taxon>
        <taxon>Suillus</taxon>
    </lineage>
</organism>
<evidence type="ECO:0000313" key="2">
    <source>
        <dbReference type="Proteomes" id="UP001195769"/>
    </source>
</evidence>
<evidence type="ECO:0000313" key="1">
    <source>
        <dbReference type="EMBL" id="KAG1897440.1"/>
    </source>
</evidence>
<feature type="non-terminal residue" evidence="1">
    <location>
        <position position="1"/>
    </location>
</feature>
<dbReference type="RefSeq" id="XP_041223016.1">
    <property type="nucleotide sequence ID" value="XM_041362382.1"/>
</dbReference>
<keyword evidence="2" id="KW-1185">Reference proteome</keyword>